<gene>
    <name evidence="1" type="ORF">SAMN05216273_10722</name>
</gene>
<dbReference type="RefSeq" id="WP_089743397.1">
    <property type="nucleotide sequence ID" value="NZ_FNHD01000007.1"/>
</dbReference>
<proteinExistence type="predicted"/>
<sequence>MEQKNLLRLVFEKIDFTEGELKDNEIVWKNIFGAEHIIYEYNIAFQQDMLAWYEDNEVGLDILKLKINKNFILEWKVPVNTMGFSYGGCRFIDFCNNFLVVVYIDKHHDQLVLIDIKTFELEKLIIRDHYSLITLNENKLYVRSKNNESILRVEFYNETFTVYNV</sequence>
<evidence type="ECO:0000313" key="2">
    <source>
        <dbReference type="Proteomes" id="UP000199242"/>
    </source>
</evidence>
<dbReference type="Proteomes" id="UP000199242">
    <property type="component" value="Unassembled WGS sequence"/>
</dbReference>
<name>A0ABY0QT92_9FLAO</name>
<evidence type="ECO:0000313" key="1">
    <source>
        <dbReference type="EMBL" id="SDL83148.1"/>
    </source>
</evidence>
<comment type="caution">
    <text evidence="1">The sequence shown here is derived from an EMBL/GenBank/DDBJ whole genome shotgun (WGS) entry which is preliminary data.</text>
</comment>
<reference evidence="1 2" key="1">
    <citation type="submission" date="2016-10" db="EMBL/GenBank/DDBJ databases">
        <authorList>
            <person name="Varghese N."/>
            <person name="Submissions S."/>
        </authorList>
    </citation>
    <scope>NUCLEOTIDE SEQUENCE [LARGE SCALE GENOMIC DNA]</scope>
    <source>
        <strain evidence="1 2">CGMCC 1.10941</strain>
    </source>
</reference>
<dbReference type="EMBL" id="FNHD01000007">
    <property type="protein sequence ID" value="SDL83148.1"/>
    <property type="molecule type" value="Genomic_DNA"/>
</dbReference>
<keyword evidence="2" id="KW-1185">Reference proteome</keyword>
<organism evidence="1 2">
    <name type="scientific">Chryseobacterium taihuense</name>
    <dbReference type="NCBI Taxonomy" id="1141221"/>
    <lineage>
        <taxon>Bacteria</taxon>
        <taxon>Pseudomonadati</taxon>
        <taxon>Bacteroidota</taxon>
        <taxon>Flavobacteriia</taxon>
        <taxon>Flavobacteriales</taxon>
        <taxon>Weeksellaceae</taxon>
        <taxon>Chryseobacterium group</taxon>
        <taxon>Chryseobacterium</taxon>
    </lineage>
</organism>
<accession>A0ABY0QT92</accession>
<protein>
    <submittedName>
        <fullName evidence="1">Uncharacterized protein</fullName>
    </submittedName>
</protein>